<keyword evidence="2 7" id="KW-0812">Transmembrane</keyword>
<dbReference type="Pfam" id="PF12349">
    <property type="entry name" value="Sterol-sensing"/>
    <property type="match status" value="1"/>
</dbReference>
<evidence type="ECO:0000256" key="4">
    <source>
        <dbReference type="ARBA" id="ARBA00023136"/>
    </source>
</evidence>
<dbReference type="InterPro" id="IPR000731">
    <property type="entry name" value="SSD"/>
</dbReference>
<feature type="transmembrane region" description="Helical" evidence="7">
    <location>
        <begin position="881"/>
        <end position="904"/>
    </location>
</feature>
<comment type="similarity">
    <text evidence="6">Belongs to the dispatched family.</text>
</comment>
<feature type="transmembrane region" description="Helical" evidence="7">
    <location>
        <begin position="590"/>
        <end position="610"/>
    </location>
</feature>
<dbReference type="AlphaFoldDB" id="A0A7S1HMA1"/>
<dbReference type="PANTHER" id="PTHR45951">
    <property type="entry name" value="PROTEIN DISPATCHED-RELATED"/>
    <property type="match status" value="1"/>
</dbReference>
<feature type="transmembrane region" description="Helical" evidence="7">
    <location>
        <begin position="462"/>
        <end position="484"/>
    </location>
</feature>
<evidence type="ECO:0000256" key="1">
    <source>
        <dbReference type="ARBA" id="ARBA00004141"/>
    </source>
</evidence>
<evidence type="ECO:0000313" key="9">
    <source>
        <dbReference type="EMBL" id="CAD8985695.1"/>
    </source>
</evidence>
<feature type="transmembrane region" description="Helical" evidence="7">
    <location>
        <begin position="496"/>
        <end position="516"/>
    </location>
</feature>
<evidence type="ECO:0000256" key="7">
    <source>
        <dbReference type="SAM" id="Phobius"/>
    </source>
</evidence>
<dbReference type="GO" id="GO:0016020">
    <property type="term" value="C:membrane"/>
    <property type="evidence" value="ECO:0007669"/>
    <property type="project" value="UniProtKB-SubCell"/>
</dbReference>
<dbReference type="PANTHER" id="PTHR45951:SF7">
    <property type="entry name" value="SSD DOMAIN-CONTAINING PROTEIN"/>
    <property type="match status" value="1"/>
</dbReference>
<comment type="subcellular location">
    <subcellularLocation>
        <location evidence="1">Membrane</location>
        <topology evidence="1">Multi-pass membrane protein</topology>
    </subcellularLocation>
</comment>
<feature type="transmembrane region" description="Helical" evidence="7">
    <location>
        <begin position="955"/>
        <end position="974"/>
    </location>
</feature>
<evidence type="ECO:0000259" key="8">
    <source>
        <dbReference type="PROSITE" id="PS50156"/>
    </source>
</evidence>
<feature type="transmembrane region" description="Helical" evidence="7">
    <location>
        <begin position="418"/>
        <end position="442"/>
    </location>
</feature>
<reference evidence="9" key="1">
    <citation type="submission" date="2021-01" db="EMBL/GenBank/DDBJ databases">
        <authorList>
            <person name="Corre E."/>
            <person name="Pelletier E."/>
            <person name="Niang G."/>
            <person name="Scheremetjew M."/>
            <person name="Finn R."/>
            <person name="Kale V."/>
            <person name="Holt S."/>
            <person name="Cochrane G."/>
            <person name="Meng A."/>
            <person name="Brown T."/>
            <person name="Cohen L."/>
        </authorList>
    </citation>
    <scope>NUCLEOTIDE SEQUENCE</scope>
    <source>
        <strain evidence="9">CCMP644</strain>
    </source>
</reference>
<keyword evidence="3 7" id="KW-1133">Transmembrane helix</keyword>
<proteinExistence type="inferred from homology"/>
<evidence type="ECO:0000256" key="3">
    <source>
        <dbReference type="ARBA" id="ARBA00022989"/>
    </source>
</evidence>
<feature type="transmembrane region" description="Helical" evidence="7">
    <location>
        <begin position="387"/>
        <end position="406"/>
    </location>
</feature>
<organism evidence="9">
    <name type="scientific">Hemiselmis andersenii</name>
    <name type="common">Cryptophyte alga</name>
    <dbReference type="NCBI Taxonomy" id="464988"/>
    <lineage>
        <taxon>Eukaryota</taxon>
        <taxon>Cryptophyceae</taxon>
        <taxon>Cryptomonadales</taxon>
        <taxon>Hemiselmidaceae</taxon>
        <taxon>Hemiselmis</taxon>
    </lineage>
</organism>
<dbReference type="SUPFAM" id="SSF82866">
    <property type="entry name" value="Multidrug efflux transporter AcrB transmembrane domain"/>
    <property type="match status" value="2"/>
</dbReference>
<dbReference type="InterPro" id="IPR053958">
    <property type="entry name" value="HMGCR/SNAP/NPC1-like_SSD"/>
</dbReference>
<dbReference type="InterPro" id="IPR052081">
    <property type="entry name" value="Dispatched_Hh_regulator"/>
</dbReference>
<evidence type="ECO:0000256" key="6">
    <source>
        <dbReference type="ARBA" id="ARBA00038046"/>
    </source>
</evidence>
<dbReference type="Gene3D" id="1.20.1640.10">
    <property type="entry name" value="Multidrug efflux transporter AcrB transmembrane domain"/>
    <property type="match status" value="2"/>
</dbReference>
<dbReference type="PROSITE" id="PS50156">
    <property type="entry name" value="SSD"/>
    <property type="match status" value="1"/>
</dbReference>
<feature type="transmembrane region" description="Helical" evidence="7">
    <location>
        <begin position="357"/>
        <end position="381"/>
    </location>
</feature>
<dbReference type="GO" id="GO:0022857">
    <property type="term" value="F:transmembrane transporter activity"/>
    <property type="evidence" value="ECO:0007669"/>
    <property type="project" value="TreeGrafter"/>
</dbReference>
<feature type="transmembrane region" description="Helical" evidence="7">
    <location>
        <begin position="916"/>
        <end position="935"/>
    </location>
</feature>
<sequence length="1064" mass="116587">MDKGQNQPADLAGLQVDGLSTRSLPAENEASAVLGPPAVPNFETKIGADENGTNGVYDAVPAPIVENEMVVLPEDDDKEKHVGGFLGGFVWLVVNWPVVLLILVPLLAFIIMGSVGIPPYPAFIEGNRARNSLGAQQFDAYTAARDDWLEADSGTRPAGSLFADVGSEENQEFPPFTQETFSQSINIWFESTSGTILSDENVASQLRILNGFQEIVGKFCMRKSATTEECHPPASIFQATNTDTSAGLISSLNAANDVQKDRWKNYLGAKVNYDSGSGSWTKARLRIGGPLPGFKNVTHDADEQSKIYEAEYKGPGFTGLPTRDGWIRKMNDFVDEEAKTNPDLKVRYASGPMIGPVFFSALLADALLSIGALFAVGIIIWVQVGSVLLSVAAMFEIVISFVLALSTWRLVGNESFTFIQVLVIFIILGIGADDVFVFMDAWKQSRAQKKSISGSLRTRLQWTWARAFSAMLVTTSTTIGALCLTSIIDVPSIATFGTFAAIVVFWNFFFCVVWFPNVVIVHDMYMVRGCNDGCCARRVCGCCCQVCAKNWGLEEEGGQPADRAGSKEDMRALERFFKYTLHDFITNNTYRYILFGVFGVIALIGVSLAATQVNLTDKSLTESFLKESSDIQQMFNLLLGNSQAFQATSDGRKRAGHVSYGINQKNPIDRTGTYALGEGDQIGVPVFREGADLNSELFQNHLVETCDKIRTLSSVALRVADKTPESICFMSDFKTYRNAMGLPFPTAPTTLVSDLNSWRGDRCTLPGCYKNQAGTGVANTDRNYDRNTGFLTDGDKITFAFVSGNLSIPFLEQELSVIEPEYDEWRALGEEQNKDGFEPFAITDRTDWIMLMHTLINGVVSGVPIAISVALLVLVVATGNFWVSLFATFTIIGVMASFFITFVATKGKLGYYECMFLQITVGMSVDYVVHLAHSYNVSPRHTNAEKMQDSLGEMGISVFSGAITTLAASGLLFGCQFNVFFQYGSFIFFVILWSIIWAMLFFPALMIQFGPNGRSGDIPPIRYLHRVMCMGMEEGHEAPKAGHPVQVVPPDSVNVVSVKEADNA</sequence>
<keyword evidence="5" id="KW-0325">Glycoprotein</keyword>
<evidence type="ECO:0000256" key="5">
    <source>
        <dbReference type="ARBA" id="ARBA00023180"/>
    </source>
</evidence>
<accession>A0A7S1HMA1</accession>
<feature type="transmembrane region" description="Helical" evidence="7">
    <location>
        <begin position="855"/>
        <end position="875"/>
    </location>
</feature>
<dbReference type="EMBL" id="HBFX01060922">
    <property type="protein sequence ID" value="CAD8985695.1"/>
    <property type="molecule type" value="Transcribed_RNA"/>
</dbReference>
<protein>
    <recommendedName>
        <fullName evidence="8">SSD domain-containing protein</fullName>
    </recommendedName>
</protein>
<feature type="transmembrane region" description="Helical" evidence="7">
    <location>
        <begin position="89"/>
        <end position="111"/>
    </location>
</feature>
<feature type="domain" description="SSD" evidence="8">
    <location>
        <begin position="389"/>
        <end position="521"/>
    </location>
</feature>
<keyword evidence="4 7" id="KW-0472">Membrane</keyword>
<gene>
    <name evidence="9" type="ORF">HAND00432_LOCUS36708</name>
</gene>
<feature type="transmembrane region" description="Helical" evidence="7">
    <location>
        <begin position="986"/>
        <end position="1007"/>
    </location>
</feature>
<evidence type="ECO:0000256" key="2">
    <source>
        <dbReference type="ARBA" id="ARBA00022692"/>
    </source>
</evidence>
<name>A0A7S1HMA1_HEMAN</name>